<accession>A0A2G9Z9G0</accession>
<comment type="caution">
    <text evidence="1">The sequence shown here is derived from an EMBL/GenBank/DDBJ whole genome shotgun (WGS) entry which is preliminary data.</text>
</comment>
<dbReference type="SUPFAM" id="SSF51338">
    <property type="entry name" value="Composite domain of metallo-dependent hydrolases"/>
    <property type="match status" value="1"/>
</dbReference>
<dbReference type="AlphaFoldDB" id="A0A2G9Z9G0"/>
<sequence>MTTLIRGGLVCDGSGTAPATGDVLIRGSRIVRVGEIGKVHAHATIDATGAVVAPGFIDVGGEIDHHLTLFSEPHAAHLLRQGVTTVIGGNGGVSLAPLLDGSLRAVERWTSTEGVHVRGETVGKFLKWLGARGLGVNFGTLAGYTTVRRALTRDAFRDLTERELAALGKILSRACRDGAFGVSVDLSDAHAREIPFHELRVLAAVAARARRVLAVNPLRRSDAVEKSIEEMLHAARGEKVNLEVSRLTPLAEHREAYDRVLTLLDKATTTLNVHFDIYPCERVPMPLAALLPEWLQAMERGEALRYLRTAEGKRRISVYLERFRTIPFSVAYVPSRPLASLEGKALADLALHGHQPFGRALLSFMNATDLRAVLMAPLADPGLLGRYLVHERALVSAGGLPRGPLVLPTFLRAARGGIFPLERAVEKLTSLAARKFRITKRGSLKPGYYADVVILRDGTPSDVFVNGQAALREGLPEPILAGAALRPGIFLW</sequence>
<dbReference type="Proteomes" id="UP000228812">
    <property type="component" value="Unassembled WGS sequence"/>
</dbReference>
<dbReference type="PANTHER" id="PTHR11647">
    <property type="entry name" value="HYDRANTOINASE/DIHYDROPYRIMIDINASE FAMILY MEMBER"/>
    <property type="match status" value="1"/>
</dbReference>
<dbReference type="GO" id="GO:0016812">
    <property type="term" value="F:hydrolase activity, acting on carbon-nitrogen (but not peptide) bonds, in cyclic amides"/>
    <property type="evidence" value="ECO:0007669"/>
    <property type="project" value="TreeGrafter"/>
</dbReference>
<organism evidence="1 2">
    <name type="scientific">Candidatus Jorgensenbacteria bacterium CG23_combo_of_CG06-09_8_20_14_all_54_14</name>
    <dbReference type="NCBI Taxonomy" id="1974595"/>
    <lineage>
        <taxon>Bacteria</taxon>
        <taxon>Candidatus Joergenseniibacteriota</taxon>
    </lineage>
</organism>
<dbReference type="GO" id="GO:0005829">
    <property type="term" value="C:cytosol"/>
    <property type="evidence" value="ECO:0007669"/>
    <property type="project" value="TreeGrafter"/>
</dbReference>
<dbReference type="InterPro" id="IPR011059">
    <property type="entry name" value="Metal-dep_hydrolase_composite"/>
</dbReference>
<protein>
    <submittedName>
        <fullName evidence="1">Uncharacterized protein</fullName>
    </submittedName>
</protein>
<dbReference type="PANTHER" id="PTHR11647:SF1">
    <property type="entry name" value="COLLAPSIN RESPONSE MEDIATOR PROTEIN"/>
    <property type="match status" value="1"/>
</dbReference>
<evidence type="ECO:0000313" key="1">
    <source>
        <dbReference type="EMBL" id="PIP29805.1"/>
    </source>
</evidence>
<proteinExistence type="predicted"/>
<gene>
    <name evidence="1" type="ORF">COX26_02130</name>
</gene>
<dbReference type="InterPro" id="IPR050378">
    <property type="entry name" value="Metallo-dep_Hydrolases_sf"/>
</dbReference>
<dbReference type="Gene3D" id="2.30.40.10">
    <property type="entry name" value="Urease, subunit C, domain 1"/>
    <property type="match status" value="2"/>
</dbReference>
<evidence type="ECO:0000313" key="2">
    <source>
        <dbReference type="Proteomes" id="UP000228812"/>
    </source>
</evidence>
<dbReference type="Gene3D" id="3.20.20.140">
    <property type="entry name" value="Metal-dependent hydrolases"/>
    <property type="match status" value="2"/>
</dbReference>
<reference evidence="1 2" key="1">
    <citation type="submission" date="2017-09" db="EMBL/GenBank/DDBJ databases">
        <title>Depth-based differentiation of microbial function through sediment-hosted aquifers and enrichment of novel symbionts in the deep terrestrial subsurface.</title>
        <authorList>
            <person name="Probst A.J."/>
            <person name="Ladd B."/>
            <person name="Jarett J.K."/>
            <person name="Geller-Mcgrath D.E."/>
            <person name="Sieber C.M."/>
            <person name="Emerson J.B."/>
            <person name="Anantharaman K."/>
            <person name="Thomas B.C."/>
            <person name="Malmstrom R."/>
            <person name="Stieglmeier M."/>
            <person name="Klingl A."/>
            <person name="Woyke T."/>
            <person name="Ryan C.M."/>
            <person name="Banfield J.F."/>
        </authorList>
    </citation>
    <scope>NUCLEOTIDE SEQUENCE [LARGE SCALE GENOMIC DNA]</scope>
    <source>
        <strain evidence="1">CG23_combo_of_CG06-09_8_20_14_all_54_14</strain>
    </source>
</reference>
<dbReference type="EMBL" id="PCRZ01000035">
    <property type="protein sequence ID" value="PIP29805.1"/>
    <property type="molecule type" value="Genomic_DNA"/>
</dbReference>
<name>A0A2G9Z9G0_9BACT</name>
<dbReference type="InterPro" id="IPR032466">
    <property type="entry name" value="Metal_Hydrolase"/>
</dbReference>
<dbReference type="SUPFAM" id="SSF51556">
    <property type="entry name" value="Metallo-dependent hydrolases"/>
    <property type="match status" value="1"/>
</dbReference>